<keyword evidence="5" id="KW-0489">Methyltransferase</keyword>
<dbReference type="PANTHER" id="PTHR35897:SF1">
    <property type="entry name" value="METHYLTRANSFERASE AUSD"/>
    <property type="match status" value="1"/>
</dbReference>
<dbReference type="GO" id="GO:0032259">
    <property type="term" value="P:methylation"/>
    <property type="evidence" value="ECO:0007669"/>
    <property type="project" value="UniProtKB-KW"/>
</dbReference>
<evidence type="ECO:0000256" key="4">
    <source>
        <dbReference type="ARBA" id="ARBA00038314"/>
    </source>
</evidence>
<sequence length="298" mass="33489">MAEITREVKLDPAIIPPLDESLLTLSNDETEFLHKAITTDDEELKRRIIEVQKDSYQEHAYPCIRGFHFVNLFMSANPVYPEVLAAGKTGNTVFLDLGCCMGTDVRKLVADGYPAARVLGCDLRQEFLDYGYKLYGDKDTCAIHFFASDIFAVPYPATGLAPTAPDNLSGVTELGQLYRSVDHFYTGALFHLFDEATQYALALRVAQLLTRKLGTVVFGRHQGLEEEGYINDHLGRKRYGHSPKSWPLLWKKVFSEVESPEFAENKVVVEAKLSEVIAADVFRARGPTNMLYWSVKIV</sequence>
<keyword evidence="2" id="KW-0808">Transferase</keyword>
<evidence type="ECO:0000313" key="6">
    <source>
        <dbReference type="Proteomes" id="UP000703269"/>
    </source>
</evidence>
<dbReference type="OrthoDB" id="2094832at2759"/>
<comment type="similarity">
    <text evidence="4">Belongs to the class I-like SAM-binding methyltransferase superfamily.</text>
</comment>
<dbReference type="Proteomes" id="UP000703269">
    <property type="component" value="Unassembled WGS sequence"/>
</dbReference>
<organism evidence="5 6">
    <name type="scientific">Phanerochaete sordida</name>
    <dbReference type="NCBI Taxonomy" id="48140"/>
    <lineage>
        <taxon>Eukaryota</taxon>
        <taxon>Fungi</taxon>
        <taxon>Dikarya</taxon>
        <taxon>Basidiomycota</taxon>
        <taxon>Agaricomycotina</taxon>
        <taxon>Agaricomycetes</taxon>
        <taxon>Polyporales</taxon>
        <taxon>Phanerochaetaceae</taxon>
        <taxon>Phanerochaete</taxon>
    </lineage>
</organism>
<gene>
    <name evidence="5" type="ORF">PsYK624_085470</name>
</gene>
<dbReference type="Gene3D" id="3.40.50.150">
    <property type="entry name" value="Vaccinia Virus protein VP39"/>
    <property type="match status" value="1"/>
</dbReference>
<dbReference type="EMBL" id="BPQB01000026">
    <property type="protein sequence ID" value="GJE92393.1"/>
    <property type="molecule type" value="Genomic_DNA"/>
</dbReference>
<dbReference type="InterPro" id="IPR029063">
    <property type="entry name" value="SAM-dependent_MTases_sf"/>
</dbReference>
<evidence type="ECO:0000313" key="5">
    <source>
        <dbReference type="EMBL" id="GJE92393.1"/>
    </source>
</evidence>
<reference evidence="5 6" key="1">
    <citation type="submission" date="2021-08" db="EMBL/GenBank/DDBJ databases">
        <title>Draft Genome Sequence of Phanerochaete sordida strain YK-624.</title>
        <authorList>
            <person name="Mori T."/>
            <person name="Dohra H."/>
            <person name="Suzuki T."/>
            <person name="Kawagishi H."/>
            <person name="Hirai H."/>
        </authorList>
    </citation>
    <scope>NUCLEOTIDE SEQUENCE [LARGE SCALE GENOMIC DNA]</scope>
    <source>
        <strain evidence="5 6">YK-624</strain>
    </source>
</reference>
<proteinExistence type="inferred from homology"/>
<evidence type="ECO:0000256" key="2">
    <source>
        <dbReference type="ARBA" id="ARBA00022679"/>
    </source>
</evidence>
<comment type="pathway">
    <text evidence="1">Secondary metabolite biosynthesis.</text>
</comment>
<dbReference type="InterPro" id="IPR051654">
    <property type="entry name" value="Meroterpenoid_MTases"/>
</dbReference>
<accession>A0A9P3GCJ4</accession>
<dbReference type="SUPFAM" id="SSF53335">
    <property type="entry name" value="S-adenosyl-L-methionine-dependent methyltransferases"/>
    <property type="match status" value="1"/>
</dbReference>
<dbReference type="PANTHER" id="PTHR35897">
    <property type="entry name" value="METHYLTRANSFERASE AUSD"/>
    <property type="match status" value="1"/>
</dbReference>
<dbReference type="AlphaFoldDB" id="A0A9P3GCJ4"/>
<evidence type="ECO:0000256" key="1">
    <source>
        <dbReference type="ARBA" id="ARBA00005179"/>
    </source>
</evidence>
<keyword evidence="6" id="KW-1185">Reference proteome</keyword>
<comment type="caution">
    <text evidence="5">The sequence shown here is derived from an EMBL/GenBank/DDBJ whole genome shotgun (WGS) entry which is preliminary data.</text>
</comment>
<protein>
    <submittedName>
        <fullName evidence="5">S-adenosyl-L-methionine-dependent methyltransferase</fullName>
    </submittedName>
</protein>
<name>A0A9P3GCJ4_9APHY</name>
<keyword evidence="3" id="KW-0949">S-adenosyl-L-methionine</keyword>
<dbReference type="GO" id="GO:0008168">
    <property type="term" value="F:methyltransferase activity"/>
    <property type="evidence" value="ECO:0007669"/>
    <property type="project" value="UniProtKB-KW"/>
</dbReference>
<evidence type="ECO:0000256" key="3">
    <source>
        <dbReference type="ARBA" id="ARBA00022691"/>
    </source>
</evidence>